<keyword evidence="4" id="KW-1185">Reference proteome</keyword>
<keyword evidence="1" id="KW-0479">Metal-binding</keyword>
<dbReference type="OrthoDB" id="6131511at2759"/>
<sequence length="397" mass="44805">MDKEKSRIACINDCKIAVTVPSNNLIQILAILASTTLTDFRTPEETKMTGGIACIMDTLYVAFFGAIRLMDLSGQIQRVVNIPSVNILHYVNDDQMLCVHSKDQSDKTVSCLDFTNDSLCNNCQTKEANQTACYCKDCQIFICDNCLIEHRMKNKNHNYHYQSAILREYKEERSLTLSAYNRIVDLKFMAADIVAVLLVEKLCTYYLTGILINTFSIRIDKEKSRIACINDCKIAVTVPSNNLIQILTNQAPTTVTDLRTPAGIIMTGGITCRMDILYVAFSDAIRLIDLSGQIHRVVNIPNVKIIHSVINNKILYHFEQFPFHPLSVTTDEVGNIIFMEDGVIWQADSEGKNIKIIMSTVDVFLIGYTQITYNEDSKCLLTYSHGFNGAKVYRKLE</sequence>
<keyword evidence="1" id="KW-0863">Zinc-finger</keyword>
<evidence type="ECO:0000313" key="4">
    <source>
        <dbReference type="Proteomes" id="UP000683360"/>
    </source>
</evidence>
<reference evidence="3" key="1">
    <citation type="submission" date="2021-03" db="EMBL/GenBank/DDBJ databases">
        <authorList>
            <person name="Bekaert M."/>
        </authorList>
    </citation>
    <scope>NUCLEOTIDE SEQUENCE</scope>
</reference>
<gene>
    <name evidence="3" type="ORF">MEDL_48196</name>
</gene>
<dbReference type="PROSITE" id="PS50119">
    <property type="entry name" value="ZF_BBOX"/>
    <property type="match status" value="1"/>
</dbReference>
<dbReference type="EC" id="2.3.2.27" evidence="3"/>
<keyword evidence="3" id="KW-0012">Acyltransferase</keyword>
<organism evidence="3 4">
    <name type="scientific">Mytilus edulis</name>
    <name type="common">Blue mussel</name>
    <dbReference type="NCBI Taxonomy" id="6550"/>
    <lineage>
        <taxon>Eukaryota</taxon>
        <taxon>Metazoa</taxon>
        <taxon>Spiralia</taxon>
        <taxon>Lophotrochozoa</taxon>
        <taxon>Mollusca</taxon>
        <taxon>Bivalvia</taxon>
        <taxon>Autobranchia</taxon>
        <taxon>Pteriomorphia</taxon>
        <taxon>Mytilida</taxon>
        <taxon>Mytiloidea</taxon>
        <taxon>Mytilidae</taxon>
        <taxon>Mytilinae</taxon>
        <taxon>Mytilus</taxon>
    </lineage>
</organism>
<accession>A0A8S3TPQ0</accession>
<dbReference type="Proteomes" id="UP000683360">
    <property type="component" value="Unassembled WGS sequence"/>
</dbReference>
<protein>
    <submittedName>
        <fullName evidence="3">TRIM71</fullName>
        <ecNumber evidence="3">2.3.2.27</ecNumber>
    </submittedName>
</protein>
<feature type="domain" description="B box-type" evidence="2">
    <location>
        <begin position="115"/>
        <end position="158"/>
    </location>
</feature>
<dbReference type="InterPro" id="IPR000315">
    <property type="entry name" value="Znf_B-box"/>
</dbReference>
<dbReference type="AlphaFoldDB" id="A0A8S3TPQ0"/>
<dbReference type="GO" id="GO:0008270">
    <property type="term" value="F:zinc ion binding"/>
    <property type="evidence" value="ECO:0007669"/>
    <property type="project" value="UniProtKB-KW"/>
</dbReference>
<keyword evidence="3" id="KW-0808">Transferase</keyword>
<evidence type="ECO:0000256" key="1">
    <source>
        <dbReference type="PROSITE-ProRule" id="PRU00024"/>
    </source>
</evidence>
<keyword evidence="1" id="KW-0862">Zinc</keyword>
<comment type="caution">
    <text evidence="3">The sequence shown here is derived from an EMBL/GenBank/DDBJ whole genome shotgun (WGS) entry which is preliminary data.</text>
</comment>
<proteinExistence type="predicted"/>
<dbReference type="EMBL" id="CAJPWZ010002323">
    <property type="protein sequence ID" value="CAG2235703.1"/>
    <property type="molecule type" value="Genomic_DNA"/>
</dbReference>
<dbReference type="SUPFAM" id="SSF101898">
    <property type="entry name" value="NHL repeat"/>
    <property type="match status" value="1"/>
</dbReference>
<name>A0A8S3TPQ0_MYTED</name>
<evidence type="ECO:0000259" key="2">
    <source>
        <dbReference type="PROSITE" id="PS50119"/>
    </source>
</evidence>
<evidence type="ECO:0000313" key="3">
    <source>
        <dbReference type="EMBL" id="CAG2235703.1"/>
    </source>
</evidence>
<dbReference type="GO" id="GO:0061630">
    <property type="term" value="F:ubiquitin protein ligase activity"/>
    <property type="evidence" value="ECO:0007669"/>
    <property type="project" value="UniProtKB-EC"/>
</dbReference>